<sequence>MSNPYDTGRFAEVTDLDQVNSLADLARVVDEMLNDLREHPADWENPTLERFLDALSATLDALPHLHANRGETLPDQPTWKTFAEALVMASGYE</sequence>
<dbReference type="EMBL" id="RAZS01000005">
    <property type="protein sequence ID" value="RKN18959.1"/>
    <property type="molecule type" value="Genomic_DNA"/>
</dbReference>
<evidence type="ECO:0000313" key="2">
    <source>
        <dbReference type="EMBL" id="RKN18959.1"/>
    </source>
</evidence>
<dbReference type="InterPro" id="IPR056077">
    <property type="entry name" value="DUF7660"/>
</dbReference>
<protein>
    <recommendedName>
        <fullName evidence="1">DUF7660 domain-containing protein</fullName>
    </recommendedName>
</protein>
<gene>
    <name evidence="2" type="ORF">D7147_16290</name>
</gene>
<evidence type="ECO:0000259" key="1">
    <source>
        <dbReference type="Pfam" id="PF24693"/>
    </source>
</evidence>
<organism evidence="2 3">
    <name type="scientific">Micromonospora musae</name>
    <dbReference type="NCBI Taxonomy" id="1894970"/>
    <lineage>
        <taxon>Bacteria</taxon>
        <taxon>Bacillati</taxon>
        <taxon>Actinomycetota</taxon>
        <taxon>Actinomycetes</taxon>
        <taxon>Micromonosporales</taxon>
        <taxon>Micromonosporaceae</taxon>
        <taxon>Micromonospora</taxon>
    </lineage>
</organism>
<keyword evidence="3" id="KW-1185">Reference proteome</keyword>
<comment type="caution">
    <text evidence="2">The sequence shown here is derived from an EMBL/GenBank/DDBJ whole genome shotgun (WGS) entry which is preliminary data.</text>
</comment>
<proteinExistence type="predicted"/>
<dbReference type="Proteomes" id="UP000271548">
    <property type="component" value="Unassembled WGS sequence"/>
</dbReference>
<name>A0ABX9R7Z4_9ACTN</name>
<reference evidence="2 3" key="1">
    <citation type="submission" date="2018-09" db="EMBL/GenBank/DDBJ databases">
        <title>Micromonospora sp. nov. MS1-9, isolated from a root of Musa sp.</title>
        <authorList>
            <person name="Kuncharoen N."/>
            <person name="Kudo T."/>
            <person name="Ohkuma M."/>
            <person name="Yuki M."/>
            <person name="Tanasupawat S."/>
        </authorList>
    </citation>
    <scope>NUCLEOTIDE SEQUENCE [LARGE SCALE GENOMIC DNA]</scope>
    <source>
        <strain evidence="2 3">NGC1-4</strain>
    </source>
</reference>
<evidence type="ECO:0000313" key="3">
    <source>
        <dbReference type="Proteomes" id="UP000271548"/>
    </source>
</evidence>
<dbReference type="RefSeq" id="WP_120678456.1">
    <property type="nucleotide sequence ID" value="NZ_RAZS01000005.1"/>
</dbReference>
<accession>A0ABX9R7Z4</accession>
<dbReference type="Pfam" id="PF24693">
    <property type="entry name" value="DUF7660"/>
    <property type="match status" value="1"/>
</dbReference>
<feature type="domain" description="DUF7660" evidence="1">
    <location>
        <begin position="23"/>
        <end position="93"/>
    </location>
</feature>